<evidence type="ECO:0000256" key="1">
    <source>
        <dbReference type="SAM" id="MobiDB-lite"/>
    </source>
</evidence>
<dbReference type="Proteomes" id="UP000031978">
    <property type="component" value="Unassembled WGS sequence"/>
</dbReference>
<evidence type="ECO:0000313" key="3">
    <source>
        <dbReference type="Proteomes" id="UP000031978"/>
    </source>
</evidence>
<dbReference type="EMBL" id="JXCL01000038">
    <property type="protein sequence ID" value="KIL13721.1"/>
    <property type="molecule type" value="Genomic_DNA"/>
</dbReference>
<comment type="caution">
    <text evidence="2">The sequence shown here is derived from an EMBL/GenBank/DDBJ whole genome shotgun (WGS) entry which is preliminary data.</text>
</comment>
<evidence type="ECO:0000313" key="2">
    <source>
        <dbReference type="EMBL" id="KIL13721.1"/>
    </source>
</evidence>
<reference evidence="2 3" key="1">
    <citation type="submission" date="2014-12" db="EMBL/GenBank/DDBJ databases">
        <title>Draft Genome Sequences of Five Spore-Forming Food Isolates of Bacillus pumilus.</title>
        <authorList>
            <person name="de Jong A."/>
            <person name="van Heel A.J."/>
            <person name="Montalban-Lopez M."/>
            <person name="Krawczyk A.O."/>
            <person name="Berendsen E.M."/>
            <person name="Wells-Bennik M."/>
            <person name="Kuipers O.P."/>
        </authorList>
    </citation>
    <scope>NUCLEOTIDE SEQUENCE [LARGE SCALE GENOMIC DNA]</scope>
    <source>
        <strain evidence="2 3">B4127</strain>
    </source>
</reference>
<proteinExistence type="predicted"/>
<dbReference type="AlphaFoldDB" id="A0AB34QR94"/>
<feature type="region of interest" description="Disordered" evidence="1">
    <location>
        <begin position="70"/>
        <end position="98"/>
    </location>
</feature>
<sequence length="98" mass="10405">MCVSSETGEAGADIFCSRAMSLFSSSVTEGDRLENASAVNVGQNLLAEWQNSDKKNQGYGQNFGDASGFVGTKSHVDDRDQVDSPASFSPAAKPIQRK</sequence>
<organism evidence="2 3">
    <name type="scientific">Bacillus pumilus</name>
    <name type="common">Bacillus mesentericus</name>
    <dbReference type="NCBI Taxonomy" id="1408"/>
    <lineage>
        <taxon>Bacteria</taxon>
        <taxon>Bacillati</taxon>
        <taxon>Bacillota</taxon>
        <taxon>Bacilli</taxon>
        <taxon>Bacillales</taxon>
        <taxon>Bacillaceae</taxon>
        <taxon>Bacillus</taxon>
    </lineage>
</organism>
<name>A0AB34QR94_BACPU</name>
<gene>
    <name evidence="2" type="ORF">B4127_0733</name>
</gene>
<accession>A0AB34QR94</accession>
<protein>
    <submittedName>
        <fullName evidence="2">Uncharacterized protein</fullName>
    </submittedName>
</protein>